<dbReference type="EnsemblProtists" id="EOD25265">
    <property type="protein sequence ID" value="EOD25265"/>
    <property type="gene ID" value="EMIHUDRAFT_237890"/>
</dbReference>
<dbReference type="SUPFAM" id="SSF52540">
    <property type="entry name" value="P-loop containing nucleoside triphosphate hydrolases"/>
    <property type="match status" value="1"/>
</dbReference>
<keyword evidence="1" id="KW-0175">Coiled coil</keyword>
<feature type="transmembrane region" description="Helical" evidence="3">
    <location>
        <begin position="490"/>
        <end position="513"/>
    </location>
</feature>
<dbReference type="STRING" id="2903.R1EEW8"/>
<proteinExistence type="predicted"/>
<reference evidence="5" key="1">
    <citation type="journal article" date="2013" name="Nature">
        <title>Pan genome of the phytoplankton Emiliania underpins its global distribution.</title>
        <authorList>
            <person name="Read B.A."/>
            <person name="Kegel J."/>
            <person name="Klute M.J."/>
            <person name="Kuo A."/>
            <person name="Lefebvre S.C."/>
            <person name="Maumus F."/>
            <person name="Mayer C."/>
            <person name="Miller J."/>
            <person name="Monier A."/>
            <person name="Salamov A."/>
            <person name="Young J."/>
            <person name="Aguilar M."/>
            <person name="Claverie J.M."/>
            <person name="Frickenhaus S."/>
            <person name="Gonzalez K."/>
            <person name="Herman E.K."/>
            <person name="Lin Y.C."/>
            <person name="Napier J."/>
            <person name="Ogata H."/>
            <person name="Sarno A.F."/>
            <person name="Shmutz J."/>
            <person name="Schroeder D."/>
            <person name="de Vargas C."/>
            <person name="Verret F."/>
            <person name="von Dassow P."/>
            <person name="Valentin K."/>
            <person name="Van de Peer Y."/>
            <person name="Wheeler G."/>
            <person name="Dacks J.B."/>
            <person name="Delwiche C.F."/>
            <person name="Dyhrman S.T."/>
            <person name="Glockner G."/>
            <person name="John U."/>
            <person name="Richards T."/>
            <person name="Worden A.Z."/>
            <person name="Zhang X."/>
            <person name="Grigoriev I.V."/>
            <person name="Allen A.E."/>
            <person name="Bidle K."/>
            <person name="Borodovsky M."/>
            <person name="Bowler C."/>
            <person name="Brownlee C."/>
            <person name="Cock J.M."/>
            <person name="Elias M."/>
            <person name="Gladyshev V.N."/>
            <person name="Groth M."/>
            <person name="Guda C."/>
            <person name="Hadaegh A."/>
            <person name="Iglesias-Rodriguez M.D."/>
            <person name="Jenkins J."/>
            <person name="Jones B.M."/>
            <person name="Lawson T."/>
            <person name="Leese F."/>
            <person name="Lindquist E."/>
            <person name="Lobanov A."/>
            <person name="Lomsadze A."/>
            <person name="Malik S.B."/>
            <person name="Marsh M.E."/>
            <person name="Mackinder L."/>
            <person name="Mock T."/>
            <person name="Mueller-Roeber B."/>
            <person name="Pagarete A."/>
            <person name="Parker M."/>
            <person name="Probert I."/>
            <person name="Quesneville H."/>
            <person name="Raines C."/>
            <person name="Rensing S.A."/>
            <person name="Riano-Pachon D.M."/>
            <person name="Richier S."/>
            <person name="Rokitta S."/>
            <person name="Shiraiwa Y."/>
            <person name="Soanes D.M."/>
            <person name="van der Giezen M."/>
            <person name="Wahlund T.M."/>
            <person name="Williams B."/>
            <person name="Wilson W."/>
            <person name="Wolfe G."/>
            <person name="Wurch L.L."/>
        </authorList>
    </citation>
    <scope>NUCLEOTIDE SEQUENCE</scope>
</reference>
<dbReference type="Proteomes" id="UP000013827">
    <property type="component" value="Unassembled WGS sequence"/>
</dbReference>
<dbReference type="GeneID" id="17270810"/>
<keyword evidence="3" id="KW-0472">Membrane</keyword>
<evidence type="ECO:0008006" key="6">
    <source>
        <dbReference type="Google" id="ProtNLM"/>
    </source>
</evidence>
<dbReference type="RefSeq" id="XP_005777694.1">
    <property type="nucleotide sequence ID" value="XM_005777637.1"/>
</dbReference>
<dbReference type="CDD" id="cd00882">
    <property type="entry name" value="Ras_like_GTPase"/>
    <property type="match status" value="1"/>
</dbReference>
<dbReference type="InterPro" id="IPR027417">
    <property type="entry name" value="P-loop_NTPase"/>
</dbReference>
<evidence type="ECO:0000256" key="2">
    <source>
        <dbReference type="SAM" id="MobiDB-lite"/>
    </source>
</evidence>
<accession>A0A0D3JP30</accession>
<dbReference type="KEGG" id="ehx:EMIHUDRAFT_237890"/>
<feature type="compositionally biased region" description="Acidic residues" evidence="2">
    <location>
        <begin position="633"/>
        <end position="647"/>
    </location>
</feature>
<protein>
    <recommendedName>
        <fullName evidence="6">G domain-containing protein</fullName>
    </recommendedName>
</protein>
<dbReference type="eggNOG" id="ENOG502SGPX">
    <property type="taxonomic scope" value="Eukaryota"/>
</dbReference>
<keyword evidence="3" id="KW-1133">Transmembrane helix</keyword>
<evidence type="ECO:0000313" key="4">
    <source>
        <dbReference type="EnsemblProtists" id="EOD25265"/>
    </source>
</evidence>
<reference evidence="4" key="2">
    <citation type="submission" date="2024-10" db="UniProtKB">
        <authorList>
            <consortium name="EnsemblProtists"/>
        </authorList>
    </citation>
    <scope>IDENTIFICATION</scope>
</reference>
<sequence>MGKVLMTVYSAHPTERIGSIKVPIKLSMQDGLAIEGARITYSGGAYNEDVYTPVPTIKPGASLIVEVTLRSQWHMAITDIPRRFSFKLQTGARGDTLAKETMNVDHAWYVPSALKGLFNPAPFGLEKLNVLVFGVMGSGKTSFTNSILALMSHANSGEALPCAEPVHGGGDHCTVTLRAIDFPNELPLRVWDTKGLTPENYKGPELEAIMKGKLPHGWDMDCHIDPAMLSESQDLTVEAKRFGRTPHAVVFMLPFSELDDTDGEFMQKIRDQFGKIVRLGINPIVLVAKLDEADDAVRKNPSSSNSTKDAALKAAADFLGIPFGNVYPCINYLDLTSKSFEIDRNLAVVLHRILSMAKHRCESLEREASHAARMADSTTLPPIHRKIAQLQSSLADATAEADARKAELESTAARADGLADQLAKASTCAEKLEAAVRGQSALRLEKRALEHVIAQARVEKRDLEARLKSRTEQLAIHQARASGLASQRKACTCLIGIVVASLIVVTFVAPGWLATAAAPPVEKSLLAIASGQSRAVEDFVSCNDSDALGGPTAVAASTPPCLKEMEAATSALVALVDAAANPAKQPDRGSTFLGAAYQLLVVLALLLGGTAFVFGTMKATPTDGKRDGKDSEPCTEPEMDSDSESFEEVGLFDVMS</sequence>
<evidence type="ECO:0000256" key="1">
    <source>
        <dbReference type="SAM" id="Coils"/>
    </source>
</evidence>
<dbReference type="Gene3D" id="3.40.50.300">
    <property type="entry name" value="P-loop containing nucleotide triphosphate hydrolases"/>
    <property type="match status" value="1"/>
</dbReference>
<evidence type="ECO:0000313" key="5">
    <source>
        <dbReference type="Proteomes" id="UP000013827"/>
    </source>
</evidence>
<dbReference type="HOGENOM" id="CLU_453781_0_0_1"/>
<feature type="coiled-coil region" evidence="1">
    <location>
        <begin position="446"/>
        <end position="480"/>
    </location>
</feature>
<feature type="region of interest" description="Disordered" evidence="2">
    <location>
        <begin position="618"/>
        <end position="656"/>
    </location>
</feature>
<organism evidence="4 5">
    <name type="scientific">Emiliania huxleyi (strain CCMP1516)</name>
    <dbReference type="NCBI Taxonomy" id="280463"/>
    <lineage>
        <taxon>Eukaryota</taxon>
        <taxon>Haptista</taxon>
        <taxon>Haptophyta</taxon>
        <taxon>Prymnesiophyceae</taxon>
        <taxon>Isochrysidales</taxon>
        <taxon>Noelaerhabdaceae</taxon>
        <taxon>Emiliania</taxon>
    </lineage>
</organism>
<feature type="transmembrane region" description="Helical" evidence="3">
    <location>
        <begin position="595"/>
        <end position="616"/>
    </location>
</feature>
<dbReference type="PaxDb" id="2903-EOD25265"/>
<keyword evidence="5" id="KW-1185">Reference proteome</keyword>
<keyword evidence="3" id="KW-0812">Transmembrane</keyword>
<feature type="compositionally biased region" description="Basic and acidic residues" evidence="2">
    <location>
        <begin position="623"/>
        <end position="632"/>
    </location>
</feature>
<evidence type="ECO:0000256" key="3">
    <source>
        <dbReference type="SAM" id="Phobius"/>
    </source>
</evidence>
<dbReference type="AlphaFoldDB" id="A0A0D3JP30"/>
<name>A0A0D3JP30_EMIH1</name>